<dbReference type="STRING" id="78915.A0A4P9XMH9"/>
<evidence type="ECO:0000313" key="9">
    <source>
        <dbReference type="EMBL" id="RKP06581.1"/>
    </source>
</evidence>
<evidence type="ECO:0000256" key="1">
    <source>
        <dbReference type="ARBA" id="ARBA00004370"/>
    </source>
</evidence>
<dbReference type="PROSITE" id="PS51469">
    <property type="entry name" value="SUN"/>
    <property type="match status" value="1"/>
</dbReference>
<evidence type="ECO:0000256" key="2">
    <source>
        <dbReference type="ARBA" id="ARBA00022692"/>
    </source>
</evidence>
<keyword evidence="5" id="KW-0175">Coiled coil</keyword>
<feature type="transmembrane region" description="Helical" evidence="7">
    <location>
        <begin position="341"/>
        <end position="360"/>
    </location>
</feature>
<accession>A0A4P9XMH9</accession>
<dbReference type="Pfam" id="PF07738">
    <property type="entry name" value="Sad1_UNC"/>
    <property type="match status" value="2"/>
</dbReference>
<feature type="domain" description="SUN" evidence="8">
    <location>
        <begin position="792"/>
        <end position="995"/>
    </location>
</feature>
<sequence length="1001" mass="111284">MAETPPASARRPTRARAGGRAASRARGNTTTAAAAAAAAATTAPAARPAPNAAAAAAPVVGGLDLLSTTPMAPPPAVAPVDMQRKSSGRKRAGDGTSSPSGSASRRQSGNRRRRTSRRVEQITSSSDDEPELDLPDDHEPPRPDEAPVAMTKSLSRRLWQVIANSPRWIREQGRGSDSETDSETEVLREIYQRRRVSGPYWLRPDVHAPRRLTYAENQRIRRRRRMDAMHDSSEFPYMSGSDYDDDDLTDDGAIRRRRGEGRGDGDDDAGSAFGDDWGDVPYQDLGNYPDHLPPLPDLPGLDQLPPDASMDEIAKLLPKQSRWRRFRKGLRVYVRKPGLRLLKWILLRILFALFAVYWIIKEAFLLVFRFVRGGTRDYVWRPMVKVLGTLFAGPLWVLQKVFGTKTKSASPAIGMVVIASFVVWLVGPRHLVSMFGSLSEPRTLDIQLPEIKINNPFSFGWGSSTLSSVLDPSVEKDLIARLATLEKAVGDLLSTTRELDRRVGEAVPSVLGGNGDHLSADAKAAIAEARHLQEEISTLRHRLSSMEIRSKDVNQDLEAMRNAILPKEAVQHLNSKLSDLTADAETVREKLRGMEQRSSMAQERMDVLGRNVQVVRDQLVAVQNRQSEPSPAASSIPANVVDWTELERYLERHLPARFLKNGELRVDDALKAYLEKWLQAHAPLHSATESSGAAKVDWAQLLNEHQGDLDRIVRARVERSLREAKAQGEVIDREAVLSELRRRELQEGSGWRGLFGADDIKGDQVQVTVRRELDRYHADGLAIPDYALLAAGARVVPRLTSDTFTPGPGSEVGRMRRIAWWFISQFKSTTSKPPSVALLPWRQPGDCWPMAGHSGRLTVHLARAIIPEAITLEHVDRRIALDASSSPREVIVYAVAHDVPDADRPLPVKDAAARADGAPQQPKSMWKWDRNQRVWTKPLTRFIYQLDGPAAQTIQLAPDMAGFMPVRLMQLHVLSNYGQSDFTCLYRFRVHGRPAPDRPAA</sequence>
<dbReference type="InterPro" id="IPR045119">
    <property type="entry name" value="SUN1-5"/>
</dbReference>
<feature type="compositionally biased region" description="Low complexity" evidence="6">
    <location>
        <begin position="1"/>
        <end position="58"/>
    </location>
</feature>
<dbReference type="PANTHER" id="PTHR12911">
    <property type="entry name" value="SAD1/UNC-84-LIKE PROTEIN-RELATED"/>
    <property type="match status" value="1"/>
</dbReference>
<evidence type="ECO:0000256" key="7">
    <source>
        <dbReference type="SAM" id="Phobius"/>
    </source>
</evidence>
<dbReference type="Proteomes" id="UP000271241">
    <property type="component" value="Unassembled WGS sequence"/>
</dbReference>
<evidence type="ECO:0000256" key="6">
    <source>
        <dbReference type="SAM" id="MobiDB-lite"/>
    </source>
</evidence>
<dbReference type="OrthoDB" id="342281at2759"/>
<dbReference type="PANTHER" id="PTHR12911:SF8">
    <property type="entry name" value="KLAROID PROTEIN-RELATED"/>
    <property type="match status" value="1"/>
</dbReference>
<keyword evidence="3 7" id="KW-1133">Transmembrane helix</keyword>
<feature type="region of interest" description="Disordered" evidence="6">
    <location>
        <begin position="1"/>
        <end position="152"/>
    </location>
</feature>
<feature type="region of interest" description="Disordered" evidence="6">
    <location>
        <begin position="225"/>
        <end position="270"/>
    </location>
</feature>
<dbReference type="EMBL" id="KZ992856">
    <property type="protein sequence ID" value="RKP06581.1"/>
    <property type="molecule type" value="Genomic_DNA"/>
</dbReference>
<evidence type="ECO:0000313" key="10">
    <source>
        <dbReference type="Proteomes" id="UP000271241"/>
    </source>
</evidence>
<evidence type="ECO:0000256" key="3">
    <source>
        <dbReference type="ARBA" id="ARBA00022989"/>
    </source>
</evidence>
<comment type="subcellular location">
    <subcellularLocation>
        <location evidence="1">Membrane</location>
    </subcellularLocation>
</comment>
<keyword evidence="2 7" id="KW-0812">Transmembrane</keyword>
<feature type="compositionally biased region" description="Low complexity" evidence="6">
    <location>
        <begin position="94"/>
        <end position="107"/>
    </location>
</feature>
<dbReference type="Gene3D" id="2.60.120.260">
    <property type="entry name" value="Galactose-binding domain-like"/>
    <property type="match status" value="1"/>
</dbReference>
<dbReference type="GO" id="GO:0043495">
    <property type="term" value="F:protein-membrane adaptor activity"/>
    <property type="evidence" value="ECO:0007669"/>
    <property type="project" value="TreeGrafter"/>
</dbReference>
<gene>
    <name evidence="9" type="ORF">THASP1DRAFT_31609</name>
</gene>
<feature type="coiled-coil region" evidence="5">
    <location>
        <begin position="522"/>
        <end position="604"/>
    </location>
</feature>
<evidence type="ECO:0000256" key="5">
    <source>
        <dbReference type="SAM" id="Coils"/>
    </source>
</evidence>
<name>A0A4P9XMH9_9FUNG</name>
<proteinExistence type="predicted"/>
<keyword evidence="4 7" id="KW-0472">Membrane</keyword>
<dbReference type="InterPro" id="IPR012919">
    <property type="entry name" value="SUN_dom"/>
</dbReference>
<dbReference type="GO" id="GO:0016020">
    <property type="term" value="C:membrane"/>
    <property type="evidence" value="ECO:0007669"/>
    <property type="project" value="UniProtKB-SubCell"/>
</dbReference>
<dbReference type="GO" id="GO:0005635">
    <property type="term" value="C:nuclear envelope"/>
    <property type="evidence" value="ECO:0007669"/>
    <property type="project" value="TreeGrafter"/>
</dbReference>
<evidence type="ECO:0000256" key="4">
    <source>
        <dbReference type="ARBA" id="ARBA00023136"/>
    </source>
</evidence>
<feature type="compositionally biased region" description="Basic and acidic residues" evidence="6">
    <location>
        <begin position="135"/>
        <end position="145"/>
    </location>
</feature>
<dbReference type="AlphaFoldDB" id="A0A4P9XMH9"/>
<evidence type="ECO:0000259" key="8">
    <source>
        <dbReference type="PROSITE" id="PS51469"/>
    </source>
</evidence>
<feature type="transmembrane region" description="Helical" evidence="7">
    <location>
        <begin position="410"/>
        <end position="427"/>
    </location>
</feature>
<organism evidence="9 10">
    <name type="scientific">Thamnocephalis sphaerospora</name>
    <dbReference type="NCBI Taxonomy" id="78915"/>
    <lineage>
        <taxon>Eukaryota</taxon>
        <taxon>Fungi</taxon>
        <taxon>Fungi incertae sedis</taxon>
        <taxon>Zoopagomycota</taxon>
        <taxon>Zoopagomycotina</taxon>
        <taxon>Zoopagomycetes</taxon>
        <taxon>Zoopagales</taxon>
        <taxon>Sigmoideomycetaceae</taxon>
        <taxon>Thamnocephalis</taxon>
    </lineage>
</organism>
<protein>
    <recommendedName>
        <fullName evidence="8">SUN domain-containing protein</fullName>
    </recommendedName>
</protein>
<reference evidence="10" key="1">
    <citation type="journal article" date="2018" name="Nat. Microbiol.">
        <title>Leveraging single-cell genomics to expand the fungal tree of life.</title>
        <authorList>
            <person name="Ahrendt S.R."/>
            <person name="Quandt C.A."/>
            <person name="Ciobanu D."/>
            <person name="Clum A."/>
            <person name="Salamov A."/>
            <person name="Andreopoulos B."/>
            <person name="Cheng J.F."/>
            <person name="Woyke T."/>
            <person name="Pelin A."/>
            <person name="Henrissat B."/>
            <person name="Reynolds N.K."/>
            <person name="Benny G.L."/>
            <person name="Smith M.E."/>
            <person name="James T.Y."/>
            <person name="Grigoriev I.V."/>
        </authorList>
    </citation>
    <scope>NUCLEOTIDE SEQUENCE [LARGE SCALE GENOMIC DNA]</scope>
    <source>
        <strain evidence="10">RSA 1356</strain>
    </source>
</reference>
<keyword evidence="10" id="KW-1185">Reference proteome</keyword>